<reference evidence="18 19" key="1">
    <citation type="submission" date="2019-09" db="EMBL/GenBank/DDBJ databases">
        <title>A chromosome-level genome assembly of the Chinese tupelo Nyssa sinensis.</title>
        <authorList>
            <person name="Yang X."/>
            <person name="Kang M."/>
            <person name="Yang Y."/>
            <person name="Xiong H."/>
            <person name="Wang M."/>
            <person name="Zhang Z."/>
            <person name="Wang Z."/>
            <person name="Wu H."/>
            <person name="Ma T."/>
            <person name="Liu J."/>
            <person name="Xi Z."/>
        </authorList>
    </citation>
    <scope>NUCLEOTIDE SEQUENCE [LARGE SCALE GENOMIC DNA]</scope>
    <source>
        <strain evidence="18">J267</strain>
        <tissue evidence="18">Leaf</tissue>
    </source>
</reference>
<dbReference type="InterPro" id="IPR046948">
    <property type="entry name" value="ATL20-22-like"/>
</dbReference>
<evidence type="ECO:0000256" key="3">
    <source>
        <dbReference type="ARBA" id="ARBA00004906"/>
    </source>
</evidence>
<evidence type="ECO:0000256" key="4">
    <source>
        <dbReference type="ARBA" id="ARBA00012483"/>
    </source>
</evidence>
<dbReference type="GO" id="GO:0016020">
    <property type="term" value="C:membrane"/>
    <property type="evidence" value="ECO:0007669"/>
    <property type="project" value="UniProtKB-SubCell"/>
</dbReference>
<proteinExistence type="inferred from homology"/>
<evidence type="ECO:0000256" key="9">
    <source>
        <dbReference type="ARBA" id="ARBA00022771"/>
    </source>
</evidence>
<keyword evidence="19" id="KW-1185">Reference proteome</keyword>
<comment type="similarity">
    <text evidence="14">Belongs to the RING-type zinc finger family. ATL subfamily.</text>
</comment>
<keyword evidence="13 15" id="KW-0472">Membrane</keyword>
<dbReference type="GO" id="GO:0030247">
    <property type="term" value="F:polysaccharide binding"/>
    <property type="evidence" value="ECO:0007669"/>
    <property type="project" value="InterPro"/>
</dbReference>
<evidence type="ECO:0000313" key="19">
    <source>
        <dbReference type="Proteomes" id="UP000325577"/>
    </source>
</evidence>
<feature type="signal peptide" evidence="16">
    <location>
        <begin position="1"/>
        <end position="19"/>
    </location>
</feature>
<evidence type="ECO:0000256" key="12">
    <source>
        <dbReference type="ARBA" id="ARBA00022989"/>
    </source>
</evidence>
<gene>
    <name evidence="18" type="ORF">F0562_007866</name>
</gene>
<comment type="catalytic activity">
    <reaction evidence="1">
        <text>S-ubiquitinyl-[E2 ubiquitin-conjugating enzyme]-L-cysteine + [acceptor protein]-L-lysine = [E2 ubiquitin-conjugating enzyme]-L-cysteine + N(6)-ubiquitinyl-[acceptor protein]-L-lysine.</text>
        <dbReference type="EC" id="2.3.2.27"/>
    </reaction>
</comment>
<comment type="subcellular location">
    <subcellularLocation>
        <location evidence="2">Membrane</location>
        <topology evidence="2">Single-pass membrane protein</topology>
    </subcellularLocation>
</comment>
<keyword evidence="9" id="KW-0863">Zinc-finger</keyword>
<evidence type="ECO:0000259" key="17">
    <source>
        <dbReference type="Pfam" id="PF13947"/>
    </source>
</evidence>
<dbReference type="Pfam" id="PF13947">
    <property type="entry name" value="GUB_WAK_bind"/>
    <property type="match status" value="1"/>
</dbReference>
<name>A0A5J5A758_9ASTE</name>
<dbReference type="GO" id="GO:0061630">
    <property type="term" value="F:ubiquitin protein ligase activity"/>
    <property type="evidence" value="ECO:0007669"/>
    <property type="project" value="UniProtKB-EC"/>
</dbReference>
<evidence type="ECO:0000256" key="15">
    <source>
        <dbReference type="SAM" id="Phobius"/>
    </source>
</evidence>
<keyword evidence="11" id="KW-0862">Zinc</keyword>
<evidence type="ECO:0000256" key="1">
    <source>
        <dbReference type="ARBA" id="ARBA00000900"/>
    </source>
</evidence>
<keyword evidence="12 15" id="KW-1133">Transmembrane helix</keyword>
<dbReference type="Proteomes" id="UP000325577">
    <property type="component" value="Linkage Group LG3"/>
</dbReference>
<evidence type="ECO:0000256" key="10">
    <source>
        <dbReference type="ARBA" id="ARBA00022786"/>
    </source>
</evidence>
<evidence type="ECO:0000313" key="18">
    <source>
        <dbReference type="EMBL" id="KAA8526034.1"/>
    </source>
</evidence>
<organism evidence="18 19">
    <name type="scientific">Nyssa sinensis</name>
    <dbReference type="NCBI Taxonomy" id="561372"/>
    <lineage>
        <taxon>Eukaryota</taxon>
        <taxon>Viridiplantae</taxon>
        <taxon>Streptophyta</taxon>
        <taxon>Embryophyta</taxon>
        <taxon>Tracheophyta</taxon>
        <taxon>Spermatophyta</taxon>
        <taxon>Magnoliopsida</taxon>
        <taxon>eudicotyledons</taxon>
        <taxon>Gunneridae</taxon>
        <taxon>Pentapetalae</taxon>
        <taxon>asterids</taxon>
        <taxon>Cornales</taxon>
        <taxon>Nyssaceae</taxon>
        <taxon>Nyssa</taxon>
    </lineage>
</organism>
<accession>A0A5J5A758</accession>
<evidence type="ECO:0000256" key="16">
    <source>
        <dbReference type="SAM" id="SignalP"/>
    </source>
</evidence>
<keyword evidence="7" id="KW-0479">Metal-binding</keyword>
<evidence type="ECO:0000256" key="2">
    <source>
        <dbReference type="ARBA" id="ARBA00004167"/>
    </source>
</evidence>
<dbReference type="EMBL" id="CM018046">
    <property type="protein sequence ID" value="KAA8526034.1"/>
    <property type="molecule type" value="Genomic_DNA"/>
</dbReference>
<feature type="transmembrane region" description="Helical" evidence="15">
    <location>
        <begin position="218"/>
        <end position="239"/>
    </location>
</feature>
<protein>
    <recommendedName>
        <fullName evidence="4">RING-type E3 ubiquitin transferase</fullName>
        <ecNumber evidence="4">2.3.2.27</ecNumber>
    </recommendedName>
</protein>
<evidence type="ECO:0000256" key="7">
    <source>
        <dbReference type="ARBA" id="ARBA00022723"/>
    </source>
</evidence>
<dbReference type="PANTHER" id="PTHR46279">
    <property type="entry name" value="RING/U-BOX SUPERFAMILY PROTEIN"/>
    <property type="match status" value="1"/>
</dbReference>
<dbReference type="AlphaFoldDB" id="A0A5J5A758"/>
<evidence type="ECO:0000256" key="11">
    <source>
        <dbReference type="ARBA" id="ARBA00022833"/>
    </source>
</evidence>
<keyword evidence="10" id="KW-0833">Ubl conjugation pathway</keyword>
<dbReference type="GO" id="GO:0008270">
    <property type="term" value="F:zinc ion binding"/>
    <property type="evidence" value="ECO:0007669"/>
    <property type="project" value="UniProtKB-KW"/>
</dbReference>
<dbReference type="EC" id="2.3.2.27" evidence="4"/>
<comment type="pathway">
    <text evidence="3">Protein modification; protein ubiquitination.</text>
</comment>
<dbReference type="InterPro" id="IPR025287">
    <property type="entry name" value="WAK_GUB"/>
</dbReference>
<evidence type="ECO:0000256" key="6">
    <source>
        <dbReference type="ARBA" id="ARBA00022692"/>
    </source>
</evidence>
<dbReference type="PANTHER" id="PTHR46279:SF12">
    <property type="entry name" value="RING-TYPE E3 UBIQUITIN TRANSFERASE"/>
    <property type="match status" value="1"/>
</dbReference>
<keyword evidence="6 15" id="KW-0812">Transmembrane</keyword>
<feature type="domain" description="Wall-associated receptor kinase galacturonan-binding" evidence="17">
    <location>
        <begin position="24"/>
        <end position="89"/>
    </location>
</feature>
<dbReference type="OrthoDB" id="1641101at2759"/>
<evidence type="ECO:0000256" key="13">
    <source>
        <dbReference type="ARBA" id="ARBA00023136"/>
    </source>
</evidence>
<sequence length="285" mass="31785">MDIFIFFISFSSIFVVTVASDANCSALKCSHGDPDICFPFRVQGQQTHQCSHPGFELICKQNKTIIHFPSYGNLVVKSISYDTKKLNLLDPKNCVHEVFLNLNLSLTPFHYYYVVKNYTYLNCSSVLSSSFTPVPCLSGPGYHVYDVESSLSVPISCNTVKTIAIPFSYSPYLSDNSFGLGLTWDLSGCKDCEAEGGWSGFQSKLGLSRYFNIAHGKVLSISVFIFMAATLIGVKTYCYKKLDRQNEKKNQFEAEKLLGSYETFKPAKYPQAGAKELSNQIENAV</sequence>
<evidence type="ECO:0000256" key="14">
    <source>
        <dbReference type="ARBA" id="ARBA00024209"/>
    </source>
</evidence>
<evidence type="ECO:0000256" key="5">
    <source>
        <dbReference type="ARBA" id="ARBA00022679"/>
    </source>
</evidence>
<keyword evidence="8 16" id="KW-0732">Signal</keyword>
<keyword evidence="5" id="KW-0808">Transferase</keyword>
<evidence type="ECO:0000256" key="8">
    <source>
        <dbReference type="ARBA" id="ARBA00022729"/>
    </source>
</evidence>
<feature type="chain" id="PRO_5023822646" description="RING-type E3 ubiquitin transferase" evidence="16">
    <location>
        <begin position="20"/>
        <end position="285"/>
    </location>
</feature>